<sequence length="372" mass="41945">MKKIVVTGGHLTPALAVIEELQRRGGWEIYFFGRKYAAEGEKVPSLESLIIPEKGIWFIPISAGRLQKKFTRYTIPAALKIPLGFFQAFFHLLRLRPKVILSFGGYVSVPVVVAGWPLGIPAVTHEQTTVAGRATKINSFFAKKICISWPQTTWMFPKKKSVLTGNPIRQEIFKVNQKLWQALKFEKGRPLILVTGGNQGSHAVNLAVEDCLKKILAKYNLFQQTGHLQALGDFERLEKLRSQLPPNLQRRYHLKKYIFGEEWGTLLSRADLVVSRAGMNTLTELAALGKPLLLIPHPWVPKDEQTKNAQMLKEAGLAEILPQEKLTPRLLFKMIEKMIKNLGFYQSNSIEAKKLVKLNAASKIADEVEKIS</sequence>
<keyword evidence="9 10" id="KW-0961">Cell wall biogenesis/degradation</keyword>
<evidence type="ECO:0000256" key="9">
    <source>
        <dbReference type="ARBA" id="ARBA00023316"/>
    </source>
</evidence>
<evidence type="ECO:0000313" key="13">
    <source>
        <dbReference type="EMBL" id="PJC28068.1"/>
    </source>
</evidence>
<dbReference type="PANTHER" id="PTHR21015">
    <property type="entry name" value="UDP-N-ACETYLGLUCOSAMINE--N-ACETYLMURAMYL-(PENTAPEPTIDE) PYROPHOSPHORYL-UNDECAPRENOL N-ACETYLGLUCOSAMINE TRANSFERASE 1"/>
    <property type="match status" value="1"/>
</dbReference>
<dbReference type="Gene3D" id="3.40.50.2000">
    <property type="entry name" value="Glycogen Phosphorylase B"/>
    <property type="match status" value="2"/>
</dbReference>
<evidence type="ECO:0000259" key="12">
    <source>
        <dbReference type="Pfam" id="PF04101"/>
    </source>
</evidence>
<reference evidence="14" key="1">
    <citation type="submission" date="2017-09" db="EMBL/GenBank/DDBJ databases">
        <title>Depth-based differentiation of microbial function through sediment-hosted aquifers and enrichment of novel symbionts in the deep terrestrial subsurface.</title>
        <authorList>
            <person name="Probst A.J."/>
            <person name="Ladd B."/>
            <person name="Jarett J.K."/>
            <person name="Geller-Mcgrath D.E."/>
            <person name="Sieber C.M.K."/>
            <person name="Emerson J.B."/>
            <person name="Anantharaman K."/>
            <person name="Thomas B.C."/>
            <person name="Malmstrom R."/>
            <person name="Stieglmeier M."/>
            <person name="Klingl A."/>
            <person name="Woyke T."/>
            <person name="Ryan C.M."/>
            <person name="Banfield J.F."/>
        </authorList>
    </citation>
    <scope>NUCLEOTIDE SEQUENCE [LARGE SCALE GENOMIC DNA]</scope>
</reference>
<dbReference type="GO" id="GO:0071555">
    <property type="term" value="P:cell wall organization"/>
    <property type="evidence" value="ECO:0007669"/>
    <property type="project" value="UniProtKB-KW"/>
</dbReference>
<comment type="similarity">
    <text evidence="10">Belongs to the glycosyltransferase 28 family. MurG subfamily.</text>
</comment>
<dbReference type="InterPro" id="IPR006009">
    <property type="entry name" value="GlcNAc_MurG"/>
</dbReference>
<organism evidence="13 14">
    <name type="scientific">Candidatus Shapirobacteria bacterium CG_4_9_14_0_2_um_filter_39_11</name>
    <dbReference type="NCBI Taxonomy" id="1974478"/>
    <lineage>
        <taxon>Bacteria</taxon>
        <taxon>Candidatus Shapironibacteriota</taxon>
    </lineage>
</organism>
<dbReference type="GO" id="GO:0009252">
    <property type="term" value="P:peptidoglycan biosynthetic process"/>
    <property type="evidence" value="ECO:0007669"/>
    <property type="project" value="UniProtKB-UniRule"/>
</dbReference>
<feature type="binding site" evidence="10">
    <location>
        <begin position="7"/>
        <end position="9"/>
    </location>
    <ligand>
        <name>UDP-N-acetyl-alpha-D-glucosamine</name>
        <dbReference type="ChEBI" id="CHEBI:57705"/>
    </ligand>
</feature>
<dbReference type="CDD" id="cd03785">
    <property type="entry name" value="GT28_MurG"/>
    <property type="match status" value="1"/>
</dbReference>
<keyword evidence="6 10" id="KW-0573">Peptidoglycan synthesis</keyword>
<comment type="caution">
    <text evidence="13">The sequence shown here is derived from an EMBL/GenBank/DDBJ whole genome shotgun (WGS) entry which is preliminary data.</text>
</comment>
<dbReference type="PANTHER" id="PTHR21015:SF22">
    <property type="entry name" value="GLYCOSYLTRANSFERASE"/>
    <property type="match status" value="1"/>
</dbReference>
<feature type="binding site" evidence="10">
    <location>
        <position position="305"/>
    </location>
    <ligand>
        <name>UDP-N-acetyl-alpha-D-glucosamine</name>
        <dbReference type="ChEBI" id="CHEBI:57705"/>
    </ligand>
</feature>
<evidence type="ECO:0000256" key="7">
    <source>
        <dbReference type="ARBA" id="ARBA00023136"/>
    </source>
</evidence>
<dbReference type="GO" id="GO:0051301">
    <property type="term" value="P:cell division"/>
    <property type="evidence" value="ECO:0007669"/>
    <property type="project" value="UniProtKB-KW"/>
</dbReference>
<dbReference type="SUPFAM" id="SSF53756">
    <property type="entry name" value="UDP-Glycosyltransferase/glycogen phosphorylase"/>
    <property type="match status" value="1"/>
</dbReference>
<keyword evidence="3 10" id="KW-0328">Glycosyltransferase</keyword>
<keyword evidence="7 10" id="KW-0472">Membrane</keyword>
<evidence type="ECO:0000256" key="8">
    <source>
        <dbReference type="ARBA" id="ARBA00023306"/>
    </source>
</evidence>
<comment type="caution">
    <text evidence="10">Lacks conserved residue(s) required for the propagation of feature annotation.</text>
</comment>
<dbReference type="GO" id="GO:0051991">
    <property type="term" value="F:UDP-N-acetyl-D-glucosamine:N-acetylmuramoyl-L-alanyl-D-glutamyl-meso-2,6-diaminopimelyl-D-alanyl-D-alanine-diphosphoundecaprenol 4-beta-N-acetylglucosaminlytransferase activity"/>
    <property type="evidence" value="ECO:0007669"/>
    <property type="project" value="RHEA"/>
</dbReference>
<gene>
    <name evidence="10" type="primary">murG</name>
    <name evidence="13" type="ORF">CO054_02175</name>
</gene>
<keyword evidence="2 10" id="KW-0132">Cell division</keyword>
<proteinExistence type="inferred from homology"/>
<dbReference type="GO" id="GO:0008360">
    <property type="term" value="P:regulation of cell shape"/>
    <property type="evidence" value="ECO:0007669"/>
    <property type="project" value="UniProtKB-KW"/>
</dbReference>
<evidence type="ECO:0000256" key="5">
    <source>
        <dbReference type="ARBA" id="ARBA00022960"/>
    </source>
</evidence>
<dbReference type="Pfam" id="PF04101">
    <property type="entry name" value="Glyco_tran_28_C"/>
    <property type="match status" value="1"/>
</dbReference>
<dbReference type="Proteomes" id="UP000229816">
    <property type="component" value="Unassembled WGS sequence"/>
</dbReference>
<dbReference type="GO" id="GO:0005886">
    <property type="term" value="C:plasma membrane"/>
    <property type="evidence" value="ECO:0007669"/>
    <property type="project" value="UniProtKB-SubCell"/>
</dbReference>
<comment type="catalytic activity">
    <reaction evidence="10">
        <text>di-trans,octa-cis-undecaprenyl diphospho-N-acetyl-alpha-D-muramoyl-L-alanyl-D-glutamyl-meso-2,6-diaminopimeloyl-D-alanyl-D-alanine + UDP-N-acetyl-alpha-D-glucosamine = di-trans,octa-cis-undecaprenyl diphospho-[N-acetyl-alpha-D-glucosaminyl-(1-&gt;4)]-N-acetyl-alpha-D-muramoyl-L-alanyl-D-glutamyl-meso-2,6-diaminopimeloyl-D-alanyl-D-alanine + UDP + H(+)</text>
        <dbReference type="Rhea" id="RHEA:31227"/>
        <dbReference type="ChEBI" id="CHEBI:15378"/>
        <dbReference type="ChEBI" id="CHEBI:57705"/>
        <dbReference type="ChEBI" id="CHEBI:58223"/>
        <dbReference type="ChEBI" id="CHEBI:61387"/>
        <dbReference type="ChEBI" id="CHEBI:61388"/>
        <dbReference type="EC" id="2.4.1.227"/>
    </reaction>
</comment>
<evidence type="ECO:0000256" key="3">
    <source>
        <dbReference type="ARBA" id="ARBA00022676"/>
    </source>
</evidence>
<feature type="binding site" evidence="10">
    <location>
        <position position="169"/>
    </location>
    <ligand>
        <name>UDP-N-acetyl-alpha-D-glucosamine</name>
        <dbReference type="ChEBI" id="CHEBI:57705"/>
    </ligand>
</feature>
<evidence type="ECO:0000256" key="1">
    <source>
        <dbReference type="ARBA" id="ARBA00022475"/>
    </source>
</evidence>
<dbReference type="EC" id="2.4.1.227" evidence="10"/>
<evidence type="ECO:0000259" key="11">
    <source>
        <dbReference type="Pfam" id="PF03033"/>
    </source>
</evidence>
<accession>A0A2M8ESG7</accession>
<evidence type="ECO:0000256" key="2">
    <source>
        <dbReference type="ARBA" id="ARBA00022618"/>
    </source>
</evidence>
<dbReference type="HAMAP" id="MF_00033">
    <property type="entry name" value="MurG"/>
    <property type="match status" value="1"/>
</dbReference>
<keyword evidence="1 10" id="KW-1003">Cell membrane</keyword>
<protein>
    <recommendedName>
        <fullName evidence="10">UDP-N-acetylglucosamine--N-acetylmuramyl-(pentapeptide) pyrophosphoryl-undecaprenol N-acetylglucosamine transferase</fullName>
        <ecNumber evidence="10">2.4.1.227</ecNumber>
    </recommendedName>
    <alternativeName>
        <fullName evidence="10">Undecaprenyl-PP-MurNAc-pentapeptide-UDPGlcNAc GlcNAc transferase</fullName>
    </alternativeName>
</protein>
<dbReference type="UniPathway" id="UPA00219"/>
<dbReference type="GO" id="GO:0050511">
    <property type="term" value="F:undecaprenyldiphospho-muramoylpentapeptide beta-N-acetylglucosaminyltransferase activity"/>
    <property type="evidence" value="ECO:0007669"/>
    <property type="project" value="UniProtKB-UniRule"/>
</dbReference>
<comment type="pathway">
    <text evidence="10">Cell wall biogenesis; peptidoglycan biosynthesis.</text>
</comment>
<evidence type="ECO:0000313" key="14">
    <source>
        <dbReference type="Proteomes" id="UP000229816"/>
    </source>
</evidence>
<keyword evidence="8 10" id="KW-0131">Cell cycle</keyword>
<dbReference type="InterPro" id="IPR004276">
    <property type="entry name" value="GlycoTrans_28_N"/>
</dbReference>
<feature type="domain" description="Glycosyl transferase family 28 C-terminal" evidence="12">
    <location>
        <begin position="192"/>
        <end position="364"/>
    </location>
</feature>
<evidence type="ECO:0000256" key="4">
    <source>
        <dbReference type="ARBA" id="ARBA00022679"/>
    </source>
</evidence>
<dbReference type="InterPro" id="IPR007235">
    <property type="entry name" value="Glyco_trans_28_C"/>
</dbReference>
<dbReference type="Pfam" id="PF03033">
    <property type="entry name" value="Glyco_transf_28"/>
    <property type="match status" value="1"/>
</dbReference>
<keyword evidence="4 10" id="KW-0808">Transferase</keyword>
<comment type="function">
    <text evidence="10">Cell wall formation. Catalyzes the transfer of a GlcNAc subunit on undecaprenyl-pyrophosphoryl-MurNAc-pentapeptide (lipid intermediate I) to form undecaprenyl-pyrophosphoryl-MurNAc-(pentapeptide)GlcNAc (lipid intermediate II).</text>
</comment>
<keyword evidence="5 10" id="KW-0133">Cell shape</keyword>
<evidence type="ECO:0000256" key="10">
    <source>
        <dbReference type="HAMAP-Rule" id="MF_00033"/>
    </source>
</evidence>
<comment type="subcellular location">
    <subcellularLocation>
        <location evidence="10">Cell membrane</location>
        <topology evidence="10">Peripheral membrane protein</topology>
        <orientation evidence="10">Cytoplasmic side</orientation>
    </subcellularLocation>
</comment>
<dbReference type="EMBL" id="PFSF01000045">
    <property type="protein sequence ID" value="PJC28068.1"/>
    <property type="molecule type" value="Genomic_DNA"/>
</dbReference>
<name>A0A2M8ESG7_9BACT</name>
<dbReference type="GO" id="GO:0005975">
    <property type="term" value="P:carbohydrate metabolic process"/>
    <property type="evidence" value="ECO:0007669"/>
    <property type="project" value="InterPro"/>
</dbReference>
<dbReference type="AlphaFoldDB" id="A0A2M8ESG7"/>
<evidence type="ECO:0000256" key="6">
    <source>
        <dbReference type="ARBA" id="ARBA00022984"/>
    </source>
</evidence>
<feature type="domain" description="Glycosyltransferase family 28 N-terminal" evidence="11">
    <location>
        <begin position="7"/>
        <end position="146"/>
    </location>
</feature>